<name>A0ABQ6XLF1_STRFR</name>
<proteinExistence type="predicted"/>
<dbReference type="Proteomes" id="UP000731519">
    <property type="component" value="Unassembled WGS sequence"/>
</dbReference>
<evidence type="ECO:0008006" key="3">
    <source>
        <dbReference type="Google" id="ProtNLM"/>
    </source>
</evidence>
<accession>A0ABQ6XLF1</accession>
<protein>
    <recommendedName>
        <fullName evidence="3">Chromosome partition protein Smc</fullName>
    </recommendedName>
</protein>
<keyword evidence="2" id="KW-1185">Reference proteome</keyword>
<feature type="non-terminal residue" evidence="1">
    <location>
        <position position="1"/>
    </location>
</feature>
<evidence type="ECO:0000313" key="2">
    <source>
        <dbReference type="Proteomes" id="UP000731519"/>
    </source>
</evidence>
<gene>
    <name evidence="1" type="ORF">K701_28090</name>
</gene>
<organism evidence="1 2">
    <name type="scientific">Streptomyces fradiae ATCC 10745 = DSM 40063</name>
    <dbReference type="NCBI Taxonomy" id="1319510"/>
    <lineage>
        <taxon>Bacteria</taxon>
        <taxon>Bacillati</taxon>
        <taxon>Actinomycetota</taxon>
        <taxon>Actinomycetes</taxon>
        <taxon>Kitasatosporales</taxon>
        <taxon>Streptomycetaceae</taxon>
        <taxon>Streptomyces</taxon>
    </lineage>
</organism>
<sequence length="785" mass="81188">ESLTALEDDFKGLDGALAGMAKSGYGEQAAEDYALIVAAANKAGHSTKDLAAVFPQYNAALKAAAAEQRLVAAGMGLFGEQALATKAKLDSQKASADGLRGAIQALNDVNRAALGGMIAFEQAIDDAAKAAKENAGALTMSGGKLNLNSEKAREAASGLQDLATKTEEAAAAARESGASWAEVQGIYDRGRDSFLASAKAAGLTAQQAELLRQRMLELPDKRSTRIEMQTEDAVMGLDAVISKIKATPNAKSVTVNALTKGATEMLNDLGYKTKTLPDGRVQVTAKTGQAIDGLAAVRAARDALQDKTITITTRRVVTEERIVYPATGEVKPRNKPGLGGYADGGIVHAANGMFVPGYAPRQDTVLSLLSPGEGVLVPETVRKLGAVTGMGSEGVVKALNAWGRYGTAMAAFADGGLVAPQRFADGGISTSYDPTELYSLSSIASSSRDDKQKFSPAIFGRRLTSSIRVARAWRKDLATVAARAGQDVADALEAMGEEGIELTRKMANGSAKYTRQMAASLKALADASKATLGDYTGQLTKTVKDQTAFQNNLLKLAAQGNTDLAKALAAQGDQAAADLAAAAVKDPRRARHANTAAREAANALSPDQVEQLVAIIAAITTAKTGIHDVAATTGLGEDDIIAVATKASTRIKSALGARATRFLADLARANKGLSYADGGIREGIYSTVGGAVTFAEPQTGGEAFIPLGANKRRAATRVLADVAGRFGIGLTDISAARQVVVVKEGGDTYVTVPAVRTGATASDIGAHVGRQVRRARRGGVAARGY</sequence>
<comment type="caution">
    <text evidence="1">The sequence shown here is derived from an EMBL/GenBank/DDBJ whole genome shotgun (WGS) entry which is preliminary data.</text>
</comment>
<reference evidence="1 2" key="1">
    <citation type="submission" date="2013-05" db="EMBL/GenBank/DDBJ databases">
        <title>Genome Sequence of Streptomyces fradiae.</title>
        <authorList>
            <person name="Kirby R."/>
        </authorList>
    </citation>
    <scope>NUCLEOTIDE SEQUENCE [LARGE SCALE GENOMIC DNA]</scope>
    <source>
        <strain evidence="1 2">ATCC 10745</strain>
    </source>
</reference>
<evidence type="ECO:0000313" key="1">
    <source>
        <dbReference type="EMBL" id="KAF0646613.1"/>
    </source>
</evidence>
<dbReference type="EMBL" id="ASYR01000050">
    <property type="protein sequence ID" value="KAF0646613.1"/>
    <property type="molecule type" value="Genomic_DNA"/>
</dbReference>